<dbReference type="Proteomes" id="UP000295573">
    <property type="component" value="Unassembled WGS sequence"/>
</dbReference>
<dbReference type="EMBL" id="SLWR01000006">
    <property type="protein sequence ID" value="TCO46977.1"/>
    <property type="molecule type" value="Genomic_DNA"/>
</dbReference>
<organism evidence="1 2">
    <name type="scientific">Kribbella antiqua</name>
    <dbReference type="NCBI Taxonomy" id="2512217"/>
    <lineage>
        <taxon>Bacteria</taxon>
        <taxon>Bacillati</taxon>
        <taxon>Actinomycetota</taxon>
        <taxon>Actinomycetes</taxon>
        <taxon>Propionibacteriales</taxon>
        <taxon>Kribbellaceae</taxon>
        <taxon>Kribbella</taxon>
    </lineage>
</organism>
<protein>
    <submittedName>
        <fullName evidence="1">Uncharacterized protein</fullName>
    </submittedName>
</protein>
<evidence type="ECO:0000313" key="2">
    <source>
        <dbReference type="Proteomes" id="UP000295573"/>
    </source>
</evidence>
<keyword evidence="2" id="KW-1185">Reference proteome</keyword>
<dbReference type="AlphaFoldDB" id="A0A4R2IQ09"/>
<reference evidence="1 2" key="1">
    <citation type="journal article" date="2015" name="Stand. Genomic Sci.">
        <title>Genomic Encyclopedia of Bacterial and Archaeal Type Strains, Phase III: the genomes of soil and plant-associated and newly described type strains.</title>
        <authorList>
            <person name="Whitman W.B."/>
            <person name="Woyke T."/>
            <person name="Klenk H.P."/>
            <person name="Zhou Y."/>
            <person name="Lilburn T.G."/>
            <person name="Beck B.J."/>
            <person name="De Vos P."/>
            <person name="Vandamme P."/>
            <person name="Eisen J.A."/>
            <person name="Garrity G."/>
            <person name="Hugenholtz P."/>
            <person name="Kyrpides N.C."/>
        </authorList>
    </citation>
    <scope>NUCLEOTIDE SEQUENCE [LARGE SCALE GENOMIC DNA]</scope>
    <source>
        <strain evidence="1 2">VKM Ac-2541</strain>
    </source>
</reference>
<sequence>MADQPSPGPREAAAAGAVGSRAWLVSGINQTELWPDAGHGLPTELPDQFNARLLKFVD</sequence>
<evidence type="ECO:0000313" key="1">
    <source>
        <dbReference type="EMBL" id="TCO46977.1"/>
    </source>
</evidence>
<gene>
    <name evidence="1" type="ORF">EV646_106216</name>
</gene>
<proteinExistence type="predicted"/>
<name>A0A4R2IQ09_9ACTN</name>
<comment type="caution">
    <text evidence="1">The sequence shown here is derived from an EMBL/GenBank/DDBJ whole genome shotgun (WGS) entry which is preliminary data.</text>
</comment>
<accession>A0A4R2IQ09</accession>